<evidence type="ECO:0000313" key="4">
    <source>
        <dbReference type="EMBL" id="KAL0569166.1"/>
    </source>
</evidence>
<dbReference type="InterPro" id="IPR013120">
    <property type="entry name" value="FAR_NAD-bd"/>
</dbReference>
<dbReference type="PANTHER" id="PTHR43439:SF2">
    <property type="entry name" value="ENZYME, PUTATIVE (JCVI)-RELATED"/>
    <property type="match status" value="1"/>
</dbReference>
<organism evidence="4 5">
    <name type="scientific">Marasmius crinis-equi</name>
    <dbReference type="NCBI Taxonomy" id="585013"/>
    <lineage>
        <taxon>Eukaryota</taxon>
        <taxon>Fungi</taxon>
        <taxon>Dikarya</taxon>
        <taxon>Basidiomycota</taxon>
        <taxon>Agaricomycotina</taxon>
        <taxon>Agaricomycetes</taxon>
        <taxon>Agaricomycetidae</taxon>
        <taxon>Agaricales</taxon>
        <taxon>Marasmiineae</taxon>
        <taxon>Marasmiaceae</taxon>
        <taxon>Marasmius</taxon>
    </lineage>
</organism>
<evidence type="ECO:0000313" key="5">
    <source>
        <dbReference type="Proteomes" id="UP001465976"/>
    </source>
</evidence>
<dbReference type="Proteomes" id="UP001465976">
    <property type="component" value="Unassembled WGS sequence"/>
</dbReference>
<dbReference type="InterPro" id="IPR036736">
    <property type="entry name" value="ACP-like_sf"/>
</dbReference>
<name>A0ABR3F1V3_9AGAR</name>
<dbReference type="InterPro" id="IPR036291">
    <property type="entry name" value="NAD(P)-bd_dom_sf"/>
</dbReference>
<evidence type="ECO:0000259" key="3">
    <source>
        <dbReference type="Pfam" id="PF07993"/>
    </source>
</evidence>
<dbReference type="SUPFAM" id="SSF47336">
    <property type="entry name" value="ACP-like"/>
    <property type="match status" value="1"/>
</dbReference>
<dbReference type="InterPro" id="IPR051414">
    <property type="entry name" value="Adenylate-forming_Reductase"/>
</dbReference>
<dbReference type="PANTHER" id="PTHR43439">
    <property type="entry name" value="PHENYLACETATE-COENZYME A LIGASE"/>
    <property type="match status" value="1"/>
</dbReference>
<feature type="domain" description="Thioester reductase (TE)" evidence="3">
    <location>
        <begin position="180"/>
        <end position="400"/>
    </location>
</feature>
<accession>A0ABR3F1V3</accession>
<gene>
    <name evidence="4" type="ORF">V5O48_012806</name>
</gene>
<protein>
    <recommendedName>
        <fullName evidence="3">Thioester reductase (TE) domain-containing protein</fullName>
    </recommendedName>
</protein>
<sequence>MILFANPAKPFKYTAKGTVKRQLTLSKYSEEILKLYSAVEDSTRAEISAPPSWDESSAKSFVRDVVNNVLKKDTNDADDLFENGCDSLHTIWICNTILRSLRDSTNIETRQIPQDFVYNCPSVNSLTDFVLGIVQNGISDTARPRDNEQAMLSLVEKYSMEIQIVPKVDRPSRDGKCVLLTGSTGSFGTYLLADLIFDASISRVYALNRTKTNESLERRQRKAFMEKGIDGDLLKSEKLKLIEGDFLVPEFGISPESYKEMENTVTHVIHNAWPVNFNLRLSSFEPNLQGVRSLLDFSMRSGAHFTFISTIGVFQNAPVDHHPFKEEPVPSGSALGSGYAESKWVAEQLFLESRRRAGLKGQIVRAGQLCGNRANGSWNRQEWAPVMIQSAKRSRGYRRHRIESRGRITQFRCTGPNSASETPSNNYLERPGQIHRLRTRRGSRPLQKWLEWLENAVREDTKTSESHYTPFLLPFYRSMRESSEWREAFGLPVIDIEKALKSCSSVVDPAVEELGEEDVHRWLEYWKGNEAS</sequence>
<dbReference type="SUPFAM" id="SSF51735">
    <property type="entry name" value="NAD(P)-binding Rossmann-fold domains"/>
    <property type="match status" value="1"/>
</dbReference>
<evidence type="ECO:0000256" key="1">
    <source>
        <dbReference type="ARBA" id="ARBA00022450"/>
    </source>
</evidence>
<dbReference type="Pfam" id="PF23562">
    <property type="entry name" value="AMP-binding_C_3"/>
    <property type="match status" value="1"/>
</dbReference>
<dbReference type="Pfam" id="PF07993">
    <property type="entry name" value="NAD_binding_4"/>
    <property type="match status" value="1"/>
</dbReference>
<proteinExistence type="predicted"/>
<dbReference type="EMBL" id="JBAHYK010001178">
    <property type="protein sequence ID" value="KAL0569166.1"/>
    <property type="molecule type" value="Genomic_DNA"/>
</dbReference>
<comment type="caution">
    <text evidence="4">The sequence shown here is derived from an EMBL/GenBank/DDBJ whole genome shotgun (WGS) entry which is preliminary data.</text>
</comment>
<keyword evidence="5" id="KW-1185">Reference proteome</keyword>
<dbReference type="Gene3D" id="3.40.50.720">
    <property type="entry name" value="NAD(P)-binding Rossmann-like Domain"/>
    <property type="match status" value="1"/>
</dbReference>
<keyword evidence="1" id="KW-0596">Phosphopantetheine</keyword>
<keyword evidence="2" id="KW-0597">Phosphoprotein</keyword>
<reference evidence="4 5" key="1">
    <citation type="submission" date="2024-02" db="EMBL/GenBank/DDBJ databases">
        <title>A draft genome for the cacao thread blight pathogen Marasmius crinis-equi.</title>
        <authorList>
            <person name="Cohen S.P."/>
            <person name="Baruah I.K."/>
            <person name="Amoako-Attah I."/>
            <person name="Bukari Y."/>
            <person name="Meinhardt L.W."/>
            <person name="Bailey B.A."/>
        </authorList>
    </citation>
    <scope>NUCLEOTIDE SEQUENCE [LARGE SCALE GENOMIC DNA]</scope>
    <source>
        <strain evidence="4 5">GH-76</strain>
    </source>
</reference>
<evidence type="ECO:0000256" key="2">
    <source>
        <dbReference type="ARBA" id="ARBA00022553"/>
    </source>
</evidence>